<comment type="similarity">
    <text evidence="1">Belongs to the UDP-glycosyltransferase family.</text>
</comment>
<dbReference type="GO" id="GO:0008194">
    <property type="term" value="F:UDP-glycosyltransferase activity"/>
    <property type="evidence" value="ECO:0007669"/>
    <property type="project" value="InterPro"/>
</dbReference>
<keyword evidence="4" id="KW-0732">Signal</keyword>
<dbReference type="FunFam" id="3.40.50.2000:FF:000050">
    <property type="entry name" value="UDP-glucuronosyltransferase"/>
    <property type="match status" value="1"/>
</dbReference>
<dbReference type="EMBL" id="CADEPI010000138">
    <property type="protein sequence ID" value="CAB3377024.1"/>
    <property type="molecule type" value="Genomic_DNA"/>
</dbReference>
<evidence type="ECO:0000256" key="3">
    <source>
        <dbReference type="ARBA" id="ARBA00022679"/>
    </source>
</evidence>
<sequence length="494" mass="56105">MPRKFLSRVVVFILFASFGADASKILAITPLPSPSHGLWYRILLEALAEKGHQVTAFMPYIGKNKTGISYFEIEGIFPDEGVLELTNLGPKEHVEAIWEYATAIGALQIESSAAKKLQELSESDEKFDLIIFELCYGEHFASLFPRFRAPIFAINAYADGFWNWDFLDVDNHPSVYVQSVLSYVSPMSFFERVANFLTLYYDKYHYGQYLKRQQAHAYAKFGTDVAKIEDVLYSLEFMIINSGPPGVDPGRILPPNVKEVGCLQCRPVNPENLQKEVREFLDGANDGFIFFSLGTNVKSIMLPQEVIDGILKVFSKLKLKVVWKFENDDLPGKPKNVMINKWLSQQDVLGHTNARLFITHGGRLSAQEATYHGTPMLAIPFMLDQHKNAETVVKAGVGLKLGFLQYTKEKFEWSIHEVLNNPRYKENAQTRSAIAKDRITTPLEEAVFWVEYMIRHNGTKHLRPAGHHLNSVEQSQVHFLILSEQIQELGVARL</sequence>
<gene>
    <name evidence="5" type="ORF">CLODIP_2_CD13692</name>
</gene>
<dbReference type="AlphaFoldDB" id="A0A8S1D7W3"/>
<dbReference type="InterPro" id="IPR050271">
    <property type="entry name" value="UDP-glycosyltransferase"/>
</dbReference>
<feature type="signal peptide" evidence="4">
    <location>
        <begin position="1"/>
        <end position="22"/>
    </location>
</feature>
<dbReference type="InterPro" id="IPR002213">
    <property type="entry name" value="UDP_glucos_trans"/>
</dbReference>
<dbReference type="Pfam" id="PF00201">
    <property type="entry name" value="UDPGT"/>
    <property type="match status" value="1"/>
</dbReference>
<protein>
    <recommendedName>
        <fullName evidence="7">UDP-glucuronosyltransferase</fullName>
    </recommendedName>
</protein>
<dbReference type="PANTHER" id="PTHR48043">
    <property type="entry name" value="EG:EG0003.4 PROTEIN-RELATED"/>
    <property type="match status" value="1"/>
</dbReference>
<dbReference type="PANTHER" id="PTHR48043:SF159">
    <property type="entry name" value="EG:EG0003.4 PROTEIN-RELATED"/>
    <property type="match status" value="1"/>
</dbReference>
<evidence type="ECO:0000256" key="1">
    <source>
        <dbReference type="ARBA" id="ARBA00009995"/>
    </source>
</evidence>
<evidence type="ECO:0000256" key="2">
    <source>
        <dbReference type="ARBA" id="ARBA00022676"/>
    </source>
</evidence>
<evidence type="ECO:0000313" key="6">
    <source>
        <dbReference type="Proteomes" id="UP000494165"/>
    </source>
</evidence>
<evidence type="ECO:0008006" key="7">
    <source>
        <dbReference type="Google" id="ProtNLM"/>
    </source>
</evidence>
<feature type="chain" id="PRO_5035837743" description="UDP-glucuronosyltransferase" evidence="4">
    <location>
        <begin position="23"/>
        <end position="494"/>
    </location>
</feature>
<keyword evidence="3" id="KW-0808">Transferase</keyword>
<reference evidence="5 6" key="1">
    <citation type="submission" date="2020-04" db="EMBL/GenBank/DDBJ databases">
        <authorList>
            <person name="Alioto T."/>
            <person name="Alioto T."/>
            <person name="Gomez Garrido J."/>
        </authorList>
    </citation>
    <scope>NUCLEOTIDE SEQUENCE [LARGE SCALE GENOMIC DNA]</scope>
</reference>
<evidence type="ECO:0000313" key="5">
    <source>
        <dbReference type="EMBL" id="CAB3377024.1"/>
    </source>
</evidence>
<accession>A0A8S1D7W3</accession>
<dbReference type="Gene3D" id="3.40.50.2000">
    <property type="entry name" value="Glycogen Phosphorylase B"/>
    <property type="match status" value="1"/>
</dbReference>
<name>A0A8S1D7W3_9INSE</name>
<evidence type="ECO:0000256" key="4">
    <source>
        <dbReference type="SAM" id="SignalP"/>
    </source>
</evidence>
<organism evidence="5 6">
    <name type="scientific">Cloeon dipterum</name>
    <dbReference type="NCBI Taxonomy" id="197152"/>
    <lineage>
        <taxon>Eukaryota</taxon>
        <taxon>Metazoa</taxon>
        <taxon>Ecdysozoa</taxon>
        <taxon>Arthropoda</taxon>
        <taxon>Hexapoda</taxon>
        <taxon>Insecta</taxon>
        <taxon>Pterygota</taxon>
        <taxon>Palaeoptera</taxon>
        <taxon>Ephemeroptera</taxon>
        <taxon>Pisciforma</taxon>
        <taxon>Baetidae</taxon>
        <taxon>Cloeon</taxon>
    </lineage>
</organism>
<keyword evidence="2" id="KW-0328">Glycosyltransferase</keyword>
<dbReference type="Proteomes" id="UP000494165">
    <property type="component" value="Unassembled WGS sequence"/>
</dbReference>
<comment type="caution">
    <text evidence="5">The sequence shown here is derived from an EMBL/GenBank/DDBJ whole genome shotgun (WGS) entry which is preliminary data.</text>
</comment>
<keyword evidence="6" id="KW-1185">Reference proteome</keyword>
<dbReference type="SUPFAM" id="SSF53756">
    <property type="entry name" value="UDP-Glycosyltransferase/glycogen phosphorylase"/>
    <property type="match status" value="1"/>
</dbReference>
<dbReference type="CDD" id="cd03784">
    <property type="entry name" value="GT1_Gtf-like"/>
    <property type="match status" value="1"/>
</dbReference>
<proteinExistence type="inferred from homology"/>
<dbReference type="OrthoDB" id="5835829at2759"/>